<dbReference type="Proteomes" id="UP000630142">
    <property type="component" value="Unassembled WGS sequence"/>
</dbReference>
<name>A0A8J3GJ69_9HYPH</name>
<proteinExistence type="predicted"/>
<keyword evidence="2" id="KW-1185">Reference proteome</keyword>
<reference evidence="1" key="1">
    <citation type="journal article" date="2014" name="Int. J. Syst. Evol. Microbiol.">
        <title>Complete genome sequence of Corynebacterium casei LMG S-19264T (=DSM 44701T), isolated from a smear-ripened cheese.</title>
        <authorList>
            <consortium name="US DOE Joint Genome Institute (JGI-PGF)"/>
            <person name="Walter F."/>
            <person name="Albersmeier A."/>
            <person name="Kalinowski J."/>
            <person name="Ruckert C."/>
        </authorList>
    </citation>
    <scope>NUCLEOTIDE SEQUENCE</scope>
    <source>
        <strain evidence="1">KCTC 42249</strain>
    </source>
</reference>
<comment type="caution">
    <text evidence="1">The sequence shown here is derived from an EMBL/GenBank/DDBJ whole genome shotgun (WGS) entry which is preliminary data.</text>
</comment>
<dbReference type="AlphaFoldDB" id="A0A8J3GJ69"/>
<evidence type="ECO:0000313" key="1">
    <source>
        <dbReference type="EMBL" id="GHD06067.1"/>
    </source>
</evidence>
<gene>
    <name evidence="1" type="ORF">GCM10016234_02980</name>
</gene>
<organism evidence="1 2">
    <name type="scientific">Tianweitania populi</name>
    <dbReference type="NCBI Taxonomy" id="1607949"/>
    <lineage>
        <taxon>Bacteria</taxon>
        <taxon>Pseudomonadati</taxon>
        <taxon>Pseudomonadota</taxon>
        <taxon>Alphaproteobacteria</taxon>
        <taxon>Hyphomicrobiales</taxon>
        <taxon>Phyllobacteriaceae</taxon>
        <taxon>Tianweitania</taxon>
    </lineage>
</organism>
<protein>
    <submittedName>
        <fullName evidence="1">Uncharacterized protein</fullName>
    </submittedName>
</protein>
<evidence type="ECO:0000313" key="2">
    <source>
        <dbReference type="Proteomes" id="UP000630142"/>
    </source>
</evidence>
<dbReference type="EMBL" id="BMZQ01000001">
    <property type="protein sequence ID" value="GHD06067.1"/>
    <property type="molecule type" value="Genomic_DNA"/>
</dbReference>
<sequence>MINSGNVVGAMVFDLEQIGMRLQHFQSGTIVLQPAACRKDRCRNVVGDQRVENARIGLTATRIERHSHPQMVAVWKMQGWFNQLLGRSRTEGDQKGKD</sequence>
<reference evidence="1" key="2">
    <citation type="submission" date="2020-09" db="EMBL/GenBank/DDBJ databases">
        <authorList>
            <person name="Sun Q."/>
            <person name="Kim S."/>
        </authorList>
    </citation>
    <scope>NUCLEOTIDE SEQUENCE</scope>
    <source>
        <strain evidence="1">KCTC 42249</strain>
    </source>
</reference>
<accession>A0A8J3GJ69</accession>